<keyword evidence="3" id="KW-1185">Reference proteome</keyword>
<dbReference type="Proteomes" id="UP001152523">
    <property type="component" value="Unassembled WGS sequence"/>
</dbReference>
<dbReference type="EMBL" id="CAMAPF010000137">
    <property type="protein sequence ID" value="CAH9106414.1"/>
    <property type="molecule type" value="Genomic_DNA"/>
</dbReference>
<dbReference type="PANTHER" id="PTHR33431:SF2">
    <property type="entry name" value="CAMP-DEPENDENT PROTEIN KINASE CATALYTIC SUBUNIT-LIKE"/>
    <property type="match status" value="1"/>
</dbReference>
<reference evidence="2" key="1">
    <citation type="submission" date="2022-07" db="EMBL/GenBank/DDBJ databases">
        <authorList>
            <person name="Macas J."/>
            <person name="Novak P."/>
            <person name="Neumann P."/>
        </authorList>
    </citation>
    <scope>NUCLEOTIDE SEQUENCE</scope>
</reference>
<dbReference type="Pfam" id="PF07795">
    <property type="entry name" value="DUF1635"/>
    <property type="match status" value="1"/>
</dbReference>
<evidence type="ECO:0000313" key="2">
    <source>
        <dbReference type="EMBL" id="CAH9106414.1"/>
    </source>
</evidence>
<gene>
    <name evidence="2" type="ORF">CEPIT_LOCUS17603</name>
</gene>
<dbReference type="PANTHER" id="PTHR33431">
    <property type="entry name" value="ENABLED-LIKE PROTEIN (DUF1635)"/>
    <property type="match status" value="1"/>
</dbReference>
<comment type="caution">
    <text evidence="2">The sequence shown here is derived from an EMBL/GenBank/DDBJ whole genome shotgun (WGS) entry which is preliminary data.</text>
</comment>
<evidence type="ECO:0000256" key="1">
    <source>
        <dbReference type="SAM" id="MobiDB-lite"/>
    </source>
</evidence>
<proteinExistence type="predicted"/>
<feature type="compositionally biased region" description="Low complexity" evidence="1">
    <location>
        <begin position="227"/>
        <end position="247"/>
    </location>
</feature>
<feature type="region of interest" description="Disordered" evidence="1">
    <location>
        <begin position="213"/>
        <end position="254"/>
    </location>
</feature>
<protein>
    <submittedName>
        <fullName evidence="2">Uncharacterized protein</fullName>
    </submittedName>
</protein>
<accession>A0AAV0DQD8</accession>
<feature type="region of interest" description="Disordered" evidence="1">
    <location>
        <begin position="105"/>
        <end position="138"/>
    </location>
</feature>
<evidence type="ECO:0000313" key="3">
    <source>
        <dbReference type="Proteomes" id="UP001152523"/>
    </source>
</evidence>
<sequence>MEDQCSPLAMPFFFFEEEAIEELKQGLLYTSLELEKTIICANDEISKKDQEILDLKNLLAGIVKERDEFKEKCGKIESENYLLQEKLNRHFPKHLIGIAEAATGQSTVTTTTSTNEDQRTPSSSDSRGNNAVAFVPPPASVDATDKILPKLPLPEKGKFLKAVMEAGPLLQTLLVAGPLPEWQRPPPYQLKSIDIPPFTLSPTATQRRLLHRESALSGGGGKKRAAADAGCGSSSSSPSKSRRVSSSTAIISTT</sequence>
<organism evidence="2 3">
    <name type="scientific">Cuscuta epithymum</name>
    <dbReference type="NCBI Taxonomy" id="186058"/>
    <lineage>
        <taxon>Eukaryota</taxon>
        <taxon>Viridiplantae</taxon>
        <taxon>Streptophyta</taxon>
        <taxon>Embryophyta</taxon>
        <taxon>Tracheophyta</taxon>
        <taxon>Spermatophyta</taxon>
        <taxon>Magnoliopsida</taxon>
        <taxon>eudicotyledons</taxon>
        <taxon>Gunneridae</taxon>
        <taxon>Pentapetalae</taxon>
        <taxon>asterids</taxon>
        <taxon>lamiids</taxon>
        <taxon>Solanales</taxon>
        <taxon>Convolvulaceae</taxon>
        <taxon>Cuscuteae</taxon>
        <taxon>Cuscuta</taxon>
        <taxon>Cuscuta subgen. Cuscuta</taxon>
    </lineage>
</organism>
<dbReference type="InterPro" id="IPR012862">
    <property type="entry name" value="DUF1635"/>
</dbReference>
<feature type="compositionally biased region" description="Polar residues" evidence="1">
    <location>
        <begin position="120"/>
        <end position="129"/>
    </location>
</feature>
<dbReference type="AlphaFoldDB" id="A0AAV0DQD8"/>
<name>A0AAV0DQD8_9ASTE</name>